<proteinExistence type="predicted"/>
<evidence type="ECO:0000313" key="1">
    <source>
        <dbReference type="EMBL" id="AKG35262.1"/>
    </source>
</evidence>
<organism evidence="1 2">
    <name type="scientific">Paenibacillus durus ATCC 35681</name>
    <dbReference type="NCBI Taxonomy" id="1333534"/>
    <lineage>
        <taxon>Bacteria</taxon>
        <taxon>Bacillati</taxon>
        <taxon>Bacillota</taxon>
        <taxon>Bacilli</taxon>
        <taxon>Bacillales</taxon>
        <taxon>Paenibacillaceae</taxon>
        <taxon>Paenibacillus</taxon>
    </lineage>
</organism>
<protein>
    <submittedName>
        <fullName evidence="1">Uncharacterized protein</fullName>
    </submittedName>
</protein>
<evidence type="ECO:0000313" key="2">
    <source>
        <dbReference type="Proteomes" id="UP000034189"/>
    </source>
</evidence>
<accession>A0A0F7F9Q2</accession>
<sequence length="103" mass="11557">MKLQIICEQCRNQLELKPTTVGNHAYFTTQSQGKFRAEADIEIDQTVYLDDSVVSNLALTEDNGTIAEILEDQIIDMVSTDKSLNELRFTCSTCGNYINLTGF</sequence>
<dbReference type="EMBL" id="CP011114">
    <property type="protein sequence ID" value="AKG35262.1"/>
    <property type="molecule type" value="Genomic_DNA"/>
</dbReference>
<reference evidence="1 2" key="1">
    <citation type="submission" date="2015-03" db="EMBL/GenBank/DDBJ databases">
        <authorList>
            <person name="Abdul Halim M."/>
        </authorList>
    </citation>
    <scope>NUCLEOTIDE SEQUENCE [LARGE SCALE GENOMIC DNA]</scope>
    <source>
        <strain evidence="1 2">ATCC 35681</strain>
    </source>
</reference>
<dbReference type="Proteomes" id="UP000034189">
    <property type="component" value="Chromosome"/>
</dbReference>
<dbReference type="RefSeq" id="WP_025698408.1">
    <property type="nucleotide sequence ID" value="NZ_ASQQ01000600.1"/>
</dbReference>
<reference evidence="1 2" key="2">
    <citation type="journal article" date="2016" name="Genome Announc.">
        <title>Genome Sequence of a Gram-Positive Diazotroph, Paenibacillus durus Type Strain ATCC 35681.</title>
        <authorList>
            <person name="Halim M.A."/>
            <person name="Rahman A.Y."/>
            <person name="Sim K.S."/>
            <person name="Yam H.C."/>
            <person name="Rahim A.A."/>
            <person name="Ghazali A.H."/>
            <person name="Najimudin N."/>
        </authorList>
    </citation>
    <scope>NUCLEOTIDE SEQUENCE [LARGE SCALE GENOMIC DNA]</scope>
    <source>
        <strain evidence="1 2">ATCC 35681</strain>
    </source>
</reference>
<name>A0A0F7F9Q2_PAEDU</name>
<dbReference type="AlphaFoldDB" id="A0A0F7F9Q2"/>
<dbReference type="OrthoDB" id="2674087at2"/>
<gene>
    <name evidence="1" type="ORF">VK70_12305</name>
</gene>
<dbReference type="HOGENOM" id="CLU_2494167_0_0_9"/>
<dbReference type="PATRIC" id="fig|1333534.5.peg.2715"/>